<feature type="domain" description="BTB" evidence="1">
    <location>
        <begin position="28"/>
        <end position="100"/>
    </location>
</feature>
<accession>S7QE63</accession>
<dbReference type="Gene3D" id="3.30.710.10">
    <property type="entry name" value="Potassium Channel Kv1.1, Chain A"/>
    <property type="match status" value="1"/>
</dbReference>
<keyword evidence="3" id="KW-1185">Reference proteome</keyword>
<dbReference type="AlphaFoldDB" id="S7QE63"/>
<dbReference type="eggNOG" id="ENOG502SM5B">
    <property type="taxonomic scope" value="Eukaryota"/>
</dbReference>
<evidence type="ECO:0000259" key="1">
    <source>
        <dbReference type="PROSITE" id="PS50097"/>
    </source>
</evidence>
<dbReference type="KEGG" id="gtr:GLOTRDRAFT_56136"/>
<dbReference type="RefSeq" id="XP_007862981.1">
    <property type="nucleotide sequence ID" value="XM_007864790.1"/>
</dbReference>
<dbReference type="InterPro" id="IPR000210">
    <property type="entry name" value="BTB/POZ_dom"/>
</dbReference>
<evidence type="ECO:0000313" key="2">
    <source>
        <dbReference type="EMBL" id="EPQ57702.1"/>
    </source>
</evidence>
<reference evidence="2 3" key="1">
    <citation type="journal article" date="2012" name="Science">
        <title>The Paleozoic origin of enzymatic lignin decomposition reconstructed from 31 fungal genomes.</title>
        <authorList>
            <person name="Floudas D."/>
            <person name="Binder M."/>
            <person name="Riley R."/>
            <person name="Barry K."/>
            <person name="Blanchette R.A."/>
            <person name="Henrissat B."/>
            <person name="Martinez A.T."/>
            <person name="Otillar R."/>
            <person name="Spatafora J.W."/>
            <person name="Yadav J.S."/>
            <person name="Aerts A."/>
            <person name="Benoit I."/>
            <person name="Boyd A."/>
            <person name="Carlson A."/>
            <person name="Copeland A."/>
            <person name="Coutinho P.M."/>
            <person name="de Vries R.P."/>
            <person name="Ferreira P."/>
            <person name="Findley K."/>
            <person name="Foster B."/>
            <person name="Gaskell J."/>
            <person name="Glotzer D."/>
            <person name="Gorecki P."/>
            <person name="Heitman J."/>
            <person name="Hesse C."/>
            <person name="Hori C."/>
            <person name="Igarashi K."/>
            <person name="Jurgens J.A."/>
            <person name="Kallen N."/>
            <person name="Kersten P."/>
            <person name="Kohler A."/>
            <person name="Kuees U."/>
            <person name="Kumar T.K.A."/>
            <person name="Kuo A."/>
            <person name="LaButti K."/>
            <person name="Larrondo L.F."/>
            <person name="Lindquist E."/>
            <person name="Ling A."/>
            <person name="Lombard V."/>
            <person name="Lucas S."/>
            <person name="Lundell T."/>
            <person name="Martin R."/>
            <person name="McLaughlin D.J."/>
            <person name="Morgenstern I."/>
            <person name="Morin E."/>
            <person name="Murat C."/>
            <person name="Nagy L.G."/>
            <person name="Nolan M."/>
            <person name="Ohm R.A."/>
            <person name="Patyshakuliyeva A."/>
            <person name="Rokas A."/>
            <person name="Ruiz-Duenas F.J."/>
            <person name="Sabat G."/>
            <person name="Salamov A."/>
            <person name="Samejima M."/>
            <person name="Schmutz J."/>
            <person name="Slot J.C."/>
            <person name="St John F."/>
            <person name="Stenlid J."/>
            <person name="Sun H."/>
            <person name="Sun S."/>
            <person name="Syed K."/>
            <person name="Tsang A."/>
            <person name="Wiebenga A."/>
            <person name="Young D."/>
            <person name="Pisabarro A."/>
            <person name="Eastwood D.C."/>
            <person name="Martin F."/>
            <person name="Cullen D."/>
            <person name="Grigoriev I.V."/>
            <person name="Hibbett D.S."/>
        </authorList>
    </citation>
    <scope>NUCLEOTIDE SEQUENCE [LARGE SCALE GENOMIC DNA]</scope>
    <source>
        <strain evidence="2 3">ATCC 11539</strain>
    </source>
</reference>
<dbReference type="GeneID" id="19307090"/>
<sequence>MSVVNGDIATSSGYTTTSLKRHPTYWLEDGSLVVRIQDTGFKVHRTLLQRNSPFIASGTWNSEENNRPASEEVEGCAVFSIPIDRGVSSDDFQTLLEHLYHDAPLDTDAPFARTAAVLRVASSKQLDFPSIYSIARKRFEELYPSGPQPFVHPDNIEEALELAVEHNIESVQRGLFYSIVTTSELHDEEEAGMGEAVTAAAPANESVPLDSRPLSPANKERAKKLMNSIMEHFTPILFTVETAEHMPCTDTFADKWMPLVIGPALENGGVGKPLETLQNIIDVDWEAEGLCAECAALKRQEWREQQEDIWAKIGVWLAETR</sequence>
<dbReference type="OMA" id="MPLVIQP"/>
<evidence type="ECO:0000313" key="3">
    <source>
        <dbReference type="Proteomes" id="UP000030669"/>
    </source>
</evidence>
<gene>
    <name evidence="2" type="ORF">GLOTRDRAFT_56136</name>
</gene>
<proteinExistence type="predicted"/>
<name>S7QE63_GLOTA</name>
<organism evidence="2 3">
    <name type="scientific">Gloeophyllum trabeum (strain ATCC 11539 / FP-39264 / Madison 617)</name>
    <name type="common">Brown rot fungus</name>
    <dbReference type="NCBI Taxonomy" id="670483"/>
    <lineage>
        <taxon>Eukaryota</taxon>
        <taxon>Fungi</taxon>
        <taxon>Dikarya</taxon>
        <taxon>Basidiomycota</taxon>
        <taxon>Agaricomycotina</taxon>
        <taxon>Agaricomycetes</taxon>
        <taxon>Gloeophyllales</taxon>
        <taxon>Gloeophyllaceae</taxon>
        <taxon>Gloeophyllum</taxon>
    </lineage>
</organism>
<dbReference type="OrthoDB" id="3249359at2759"/>
<protein>
    <recommendedName>
        <fullName evidence="1">BTB domain-containing protein</fullName>
    </recommendedName>
</protein>
<dbReference type="PROSITE" id="PS50097">
    <property type="entry name" value="BTB"/>
    <property type="match status" value="1"/>
</dbReference>
<dbReference type="Proteomes" id="UP000030669">
    <property type="component" value="Unassembled WGS sequence"/>
</dbReference>
<dbReference type="InterPro" id="IPR011333">
    <property type="entry name" value="SKP1/BTB/POZ_sf"/>
</dbReference>
<dbReference type="STRING" id="670483.S7QE63"/>
<dbReference type="HOGENOM" id="CLU_048296_2_0_1"/>
<dbReference type="EMBL" id="KB469298">
    <property type="protein sequence ID" value="EPQ57702.1"/>
    <property type="molecule type" value="Genomic_DNA"/>
</dbReference>